<evidence type="ECO:0008006" key="3">
    <source>
        <dbReference type="Google" id="ProtNLM"/>
    </source>
</evidence>
<accession>A0ABQ9EXB0</accession>
<evidence type="ECO:0000313" key="2">
    <source>
        <dbReference type="Proteomes" id="UP001217089"/>
    </source>
</evidence>
<gene>
    <name evidence="1" type="ORF">KUTeg_014550</name>
</gene>
<comment type="caution">
    <text evidence="1">The sequence shown here is derived from an EMBL/GenBank/DDBJ whole genome shotgun (WGS) entry which is preliminary data.</text>
</comment>
<dbReference type="Proteomes" id="UP001217089">
    <property type="component" value="Unassembled WGS sequence"/>
</dbReference>
<dbReference type="EMBL" id="JARBDR010000686">
    <property type="protein sequence ID" value="KAJ8307903.1"/>
    <property type="molecule type" value="Genomic_DNA"/>
</dbReference>
<name>A0ABQ9EXB0_TEGGR</name>
<sequence>MCECWYIRIGSFLYVRSLKMDKVLQFKSSSNPIIILVLIEFYHCICCQFRFSIGEVLFSTNPIIKHSSVGQVKPHSIFRYFSETYTLCFIWKNNSVKVKLPPFANNGIIKVLNVLESSIKMRFRLKLGCL</sequence>
<keyword evidence="2" id="KW-1185">Reference proteome</keyword>
<protein>
    <recommendedName>
        <fullName evidence="3">Maturase K</fullName>
    </recommendedName>
</protein>
<evidence type="ECO:0000313" key="1">
    <source>
        <dbReference type="EMBL" id="KAJ8307903.1"/>
    </source>
</evidence>
<organism evidence="1 2">
    <name type="scientific">Tegillarca granosa</name>
    <name type="common">Malaysian cockle</name>
    <name type="synonym">Anadara granosa</name>
    <dbReference type="NCBI Taxonomy" id="220873"/>
    <lineage>
        <taxon>Eukaryota</taxon>
        <taxon>Metazoa</taxon>
        <taxon>Spiralia</taxon>
        <taxon>Lophotrochozoa</taxon>
        <taxon>Mollusca</taxon>
        <taxon>Bivalvia</taxon>
        <taxon>Autobranchia</taxon>
        <taxon>Pteriomorphia</taxon>
        <taxon>Arcoida</taxon>
        <taxon>Arcoidea</taxon>
        <taxon>Arcidae</taxon>
        <taxon>Tegillarca</taxon>
    </lineage>
</organism>
<reference evidence="1 2" key="1">
    <citation type="submission" date="2022-12" db="EMBL/GenBank/DDBJ databases">
        <title>Chromosome-level genome of Tegillarca granosa.</title>
        <authorList>
            <person name="Kim J."/>
        </authorList>
    </citation>
    <scope>NUCLEOTIDE SEQUENCE [LARGE SCALE GENOMIC DNA]</scope>
    <source>
        <strain evidence="1">Teg-2019</strain>
        <tissue evidence="1">Adductor muscle</tissue>
    </source>
</reference>
<proteinExistence type="predicted"/>